<dbReference type="Pfam" id="PF04371">
    <property type="entry name" value="PAD_porph"/>
    <property type="match status" value="1"/>
</dbReference>
<comment type="caution">
    <text evidence="2">The sequence shown here is derived from an EMBL/GenBank/DDBJ whole genome shotgun (WGS) entry which is preliminary data.</text>
</comment>
<dbReference type="PANTHER" id="PTHR31377">
    <property type="entry name" value="AGMATINE DEIMINASE-RELATED"/>
    <property type="match status" value="1"/>
</dbReference>
<reference evidence="2 3" key="1">
    <citation type="journal article" date="2017" name="Nat. Commun.">
        <title>Genome assembly with in vitro proximity ligation data and whole-genome triplication in lettuce.</title>
        <authorList>
            <person name="Reyes-Chin-Wo S."/>
            <person name="Wang Z."/>
            <person name="Yang X."/>
            <person name="Kozik A."/>
            <person name="Arikit S."/>
            <person name="Song C."/>
            <person name="Xia L."/>
            <person name="Froenicke L."/>
            <person name="Lavelle D.O."/>
            <person name="Truco M.J."/>
            <person name="Xia R."/>
            <person name="Zhu S."/>
            <person name="Xu C."/>
            <person name="Xu H."/>
            <person name="Xu X."/>
            <person name="Cox K."/>
            <person name="Korf I."/>
            <person name="Meyers B.C."/>
            <person name="Michelmore R.W."/>
        </authorList>
    </citation>
    <scope>NUCLEOTIDE SEQUENCE [LARGE SCALE GENOMIC DNA]</scope>
    <source>
        <strain evidence="3">cv. Salinas</strain>
        <tissue evidence="2">Seedlings</tissue>
    </source>
</reference>
<dbReference type="SUPFAM" id="SSF55909">
    <property type="entry name" value="Pentein"/>
    <property type="match status" value="1"/>
</dbReference>
<name>A0A9R1W619_LACSA</name>
<protein>
    <submittedName>
        <fullName evidence="2">Uncharacterized protein</fullName>
    </submittedName>
</protein>
<organism evidence="2 3">
    <name type="scientific">Lactuca sativa</name>
    <name type="common">Garden lettuce</name>
    <dbReference type="NCBI Taxonomy" id="4236"/>
    <lineage>
        <taxon>Eukaryota</taxon>
        <taxon>Viridiplantae</taxon>
        <taxon>Streptophyta</taxon>
        <taxon>Embryophyta</taxon>
        <taxon>Tracheophyta</taxon>
        <taxon>Spermatophyta</taxon>
        <taxon>Magnoliopsida</taxon>
        <taxon>eudicotyledons</taxon>
        <taxon>Gunneridae</taxon>
        <taxon>Pentapetalae</taxon>
        <taxon>asterids</taxon>
        <taxon>campanulids</taxon>
        <taxon>Asterales</taxon>
        <taxon>Asteraceae</taxon>
        <taxon>Cichorioideae</taxon>
        <taxon>Cichorieae</taxon>
        <taxon>Lactucinae</taxon>
        <taxon>Lactuca</taxon>
    </lineage>
</organism>
<evidence type="ECO:0000313" key="3">
    <source>
        <dbReference type="Proteomes" id="UP000235145"/>
    </source>
</evidence>
<evidence type="ECO:0000256" key="1">
    <source>
        <dbReference type="ARBA" id="ARBA00022801"/>
    </source>
</evidence>
<dbReference type="EMBL" id="NBSK02000003">
    <property type="protein sequence ID" value="KAJ0218098.1"/>
    <property type="molecule type" value="Genomic_DNA"/>
</dbReference>
<dbReference type="GO" id="GO:0004668">
    <property type="term" value="F:protein-arginine deiminase activity"/>
    <property type="evidence" value="ECO:0007669"/>
    <property type="project" value="InterPro"/>
</dbReference>
<dbReference type="AlphaFoldDB" id="A0A9R1W619"/>
<keyword evidence="1" id="KW-0378">Hydrolase</keyword>
<dbReference type="Proteomes" id="UP000235145">
    <property type="component" value="Unassembled WGS sequence"/>
</dbReference>
<dbReference type="PANTHER" id="PTHR31377:SF2">
    <property type="entry name" value="AGMATINE DEIMINASE"/>
    <property type="match status" value="1"/>
</dbReference>
<accession>A0A9R1W619</accession>
<dbReference type="GO" id="GO:0009446">
    <property type="term" value="P:putrescine biosynthetic process"/>
    <property type="evidence" value="ECO:0007669"/>
    <property type="project" value="InterPro"/>
</dbReference>
<gene>
    <name evidence="2" type="ORF">LSAT_V11C300135300</name>
</gene>
<dbReference type="Gene3D" id="3.75.10.10">
    <property type="entry name" value="L-arginine/glycine Amidinotransferase, Chain A"/>
    <property type="match status" value="2"/>
</dbReference>
<proteinExistence type="predicted"/>
<dbReference type="InterPro" id="IPR007466">
    <property type="entry name" value="Peptidyl-Arg-deiminase_porph"/>
</dbReference>
<keyword evidence="3" id="KW-1185">Reference proteome</keyword>
<evidence type="ECO:0000313" key="2">
    <source>
        <dbReference type="EMBL" id="KAJ0218098.1"/>
    </source>
</evidence>
<sequence length="191" mass="21417">MYRKKDSLFPQYIILECGSIHVDGKGAHNSTSDQTTNRDELKAYLGVNKIIWLPRGLFEAFIVLSNSIDVNGRNFEIIKLHIPGPILYMIDEEASRFIQVGETKPRLPGTRLVASYVNFYIVNGGISAPQFGDPKWDDEAVCVLSQAFPYPQHLGLITSKSGRDRTTPILDFHVSLPVFDELAEFCSPVTK</sequence>